<feature type="region of interest" description="Disordered" evidence="1">
    <location>
        <begin position="60"/>
        <end position="79"/>
    </location>
</feature>
<evidence type="ECO:0000259" key="3">
    <source>
        <dbReference type="SMART" id="SM00458"/>
    </source>
</evidence>
<evidence type="ECO:0000256" key="2">
    <source>
        <dbReference type="SAM" id="SignalP"/>
    </source>
</evidence>
<evidence type="ECO:0000313" key="5">
    <source>
        <dbReference type="Proteomes" id="UP000292452"/>
    </source>
</evidence>
<dbReference type="CDD" id="cd00161">
    <property type="entry name" value="beta-trefoil_Ricin-like"/>
    <property type="match status" value="1"/>
</dbReference>
<feature type="signal peptide" evidence="2">
    <location>
        <begin position="1"/>
        <end position="30"/>
    </location>
</feature>
<evidence type="ECO:0000256" key="1">
    <source>
        <dbReference type="SAM" id="MobiDB-lite"/>
    </source>
</evidence>
<keyword evidence="2" id="KW-0732">Signal</keyword>
<dbReference type="AlphaFoldDB" id="A0A4Q9HN33"/>
<dbReference type="SMART" id="SM00458">
    <property type="entry name" value="RICIN"/>
    <property type="match status" value="1"/>
</dbReference>
<gene>
    <name evidence="4" type="ORF">EYS09_29010</name>
</gene>
<dbReference type="RefSeq" id="WP_131125447.1">
    <property type="nucleotide sequence ID" value="NZ_SIXH01000367.1"/>
</dbReference>
<proteinExistence type="predicted"/>
<dbReference type="PROSITE" id="PS50231">
    <property type="entry name" value="RICIN_B_LECTIN"/>
    <property type="match status" value="1"/>
</dbReference>
<evidence type="ECO:0000313" key="4">
    <source>
        <dbReference type="EMBL" id="TBO56238.1"/>
    </source>
</evidence>
<dbReference type="SUPFAM" id="SSF50370">
    <property type="entry name" value="Ricin B-like lectins"/>
    <property type="match status" value="1"/>
</dbReference>
<feature type="chain" id="PRO_5038656130" description="Ricin B lectin domain-containing protein" evidence="2">
    <location>
        <begin position="31"/>
        <end position="189"/>
    </location>
</feature>
<dbReference type="Proteomes" id="UP000292452">
    <property type="component" value="Unassembled WGS sequence"/>
</dbReference>
<dbReference type="Pfam" id="PF14200">
    <property type="entry name" value="RicinB_lectin_2"/>
    <property type="match status" value="2"/>
</dbReference>
<sequence>MSAFKRNLVAAATALVGTALVCALSGPAASAEPVPDRPAAAHAASVGRLSLRLASEPGQVANVRGGGSENGTPVVQWPWTGGKNERWEATAVADGYYRLASRESGKCLNVRGGGHENGAPVIQYTCDSGANEQWRFVPKGIGYQVVVRSSGKCLNVEGGVGKGNALIQYSCSAHGTANDVWLPVWEPVS</sequence>
<name>A0A4Q9HN33_STRKA</name>
<reference evidence="4 5" key="1">
    <citation type="submission" date="2019-02" db="EMBL/GenBank/DDBJ databases">
        <title>Draft Genome Sequence of Streptomyces sp. AM-2504, identified by 16S rRNA comparative analysis as a Streptomyces Kasugaensis strain.</title>
        <authorList>
            <person name="Napolioni V."/>
            <person name="Giuliodori A.M."/>
            <person name="Spurio R."/>
            <person name="Fabbretti A."/>
        </authorList>
    </citation>
    <scope>NUCLEOTIDE SEQUENCE [LARGE SCALE GENOMIC DNA]</scope>
    <source>
        <strain evidence="4 5">AM-2504</strain>
    </source>
</reference>
<accession>A0A4Q9HN33</accession>
<protein>
    <recommendedName>
        <fullName evidence="3">Ricin B lectin domain-containing protein</fullName>
    </recommendedName>
</protein>
<dbReference type="EMBL" id="SIXH01000367">
    <property type="protein sequence ID" value="TBO56238.1"/>
    <property type="molecule type" value="Genomic_DNA"/>
</dbReference>
<dbReference type="Gene3D" id="2.80.10.50">
    <property type="match status" value="3"/>
</dbReference>
<dbReference type="InterPro" id="IPR035992">
    <property type="entry name" value="Ricin_B-like_lectins"/>
</dbReference>
<keyword evidence="5" id="KW-1185">Reference proteome</keyword>
<feature type="domain" description="Ricin B lectin" evidence="3">
    <location>
        <begin position="47"/>
        <end position="184"/>
    </location>
</feature>
<comment type="caution">
    <text evidence="4">The sequence shown here is derived from an EMBL/GenBank/DDBJ whole genome shotgun (WGS) entry which is preliminary data.</text>
</comment>
<organism evidence="4 5">
    <name type="scientific">Streptomyces kasugaensis</name>
    <dbReference type="NCBI Taxonomy" id="1946"/>
    <lineage>
        <taxon>Bacteria</taxon>
        <taxon>Bacillati</taxon>
        <taxon>Actinomycetota</taxon>
        <taxon>Actinomycetes</taxon>
        <taxon>Kitasatosporales</taxon>
        <taxon>Streptomycetaceae</taxon>
        <taxon>Streptomyces</taxon>
    </lineage>
</organism>
<dbReference type="InterPro" id="IPR000772">
    <property type="entry name" value="Ricin_B_lectin"/>
</dbReference>